<evidence type="ECO:0000313" key="4">
    <source>
        <dbReference type="EMBL" id="KAF9971268.1"/>
    </source>
</evidence>
<keyword evidence="1" id="KW-0862">Zinc</keyword>
<evidence type="ECO:0000256" key="1">
    <source>
        <dbReference type="PROSITE-ProRule" id="PRU00325"/>
    </source>
</evidence>
<comment type="caution">
    <text evidence="4">The sequence shown here is derived from an EMBL/GenBank/DDBJ whole genome shotgun (WGS) entry which is preliminary data.</text>
</comment>
<keyword evidence="5" id="KW-1185">Reference proteome</keyword>
<dbReference type="GO" id="GO:0008270">
    <property type="term" value="F:zinc ion binding"/>
    <property type="evidence" value="ECO:0007669"/>
    <property type="project" value="UniProtKB-KW"/>
</dbReference>
<dbReference type="Proteomes" id="UP000749646">
    <property type="component" value="Unassembled WGS sequence"/>
</dbReference>
<reference evidence="4" key="1">
    <citation type="journal article" date="2020" name="Fungal Divers.">
        <title>Resolving the Mortierellaceae phylogeny through synthesis of multi-gene phylogenetics and phylogenomics.</title>
        <authorList>
            <person name="Vandepol N."/>
            <person name="Liber J."/>
            <person name="Desiro A."/>
            <person name="Na H."/>
            <person name="Kennedy M."/>
            <person name="Barry K."/>
            <person name="Grigoriev I.V."/>
            <person name="Miller A.N."/>
            <person name="O'Donnell K."/>
            <person name="Stajich J.E."/>
            <person name="Bonito G."/>
        </authorList>
    </citation>
    <scope>NUCLEOTIDE SEQUENCE</scope>
    <source>
        <strain evidence="4">MES-2147</strain>
    </source>
</reference>
<organism evidence="4 5">
    <name type="scientific">Modicella reniformis</name>
    <dbReference type="NCBI Taxonomy" id="1440133"/>
    <lineage>
        <taxon>Eukaryota</taxon>
        <taxon>Fungi</taxon>
        <taxon>Fungi incertae sedis</taxon>
        <taxon>Mucoromycota</taxon>
        <taxon>Mortierellomycotina</taxon>
        <taxon>Mortierellomycetes</taxon>
        <taxon>Mortierellales</taxon>
        <taxon>Mortierellaceae</taxon>
        <taxon>Modicella</taxon>
    </lineage>
</organism>
<evidence type="ECO:0000259" key="3">
    <source>
        <dbReference type="PROSITE" id="PS50966"/>
    </source>
</evidence>
<dbReference type="AlphaFoldDB" id="A0A9P6M7V5"/>
<proteinExistence type="predicted"/>
<evidence type="ECO:0000313" key="5">
    <source>
        <dbReference type="Proteomes" id="UP000749646"/>
    </source>
</evidence>
<sequence length="460" mass="52808">NPIPERLLPEGAIIVKPSDDDPVRGLKYSVPYFTDYKRWIEEYENNTGAKFILHTPKQMIPKHLEMQQTYHCDRTSAKRAGCKGQVSITIPVDQDRDIDTWIMHIEIVGHTKHPRDSSNDDCKVFSNDVRSFITDRIRHGLNIEGVSTLFKRRAKDLKVFRDALDEKSPIHYQGVWESLVKVKDIYDVWKDVVHSYQALDKGKKKAGRRTRPVASRHKAKASIDIEEDDRVRRERARELKGITKMSEGKWSVVSSKNNDLYEVKNKRQDGILDHFTCTCKDYKRRKKPCKHVHAVTMCWDRQWEQGNTVKPEIIDITEDDAATVEPEIIDLTNDDVTVGLSEADMSMSSAISSMFDHSEVDISMVSTWKTEIELTEDDIDGVSEIEDLAKGVGAQLTNRGTEERLARIRSQLDGIRKILERAAVSSAQMHLNDQDDQKRTIKRRKTSSTTSASYRSEHNL</sequence>
<name>A0A9P6M7V5_9FUNG</name>
<dbReference type="InterPro" id="IPR007527">
    <property type="entry name" value="Znf_SWIM"/>
</dbReference>
<dbReference type="OrthoDB" id="10553394at2759"/>
<keyword evidence="1" id="KW-0479">Metal-binding</keyword>
<dbReference type="PROSITE" id="PS50966">
    <property type="entry name" value="ZF_SWIM"/>
    <property type="match status" value="1"/>
</dbReference>
<feature type="region of interest" description="Disordered" evidence="2">
    <location>
        <begin position="427"/>
        <end position="460"/>
    </location>
</feature>
<dbReference type="EMBL" id="JAAAHW010004834">
    <property type="protein sequence ID" value="KAF9971268.1"/>
    <property type="molecule type" value="Genomic_DNA"/>
</dbReference>
<evidence type="ECO:0000256" key="2">
    <source>
        <dbReference type="SAM" id="MobiDB-lite"/>
    </source>
</evidence>
<protein>
    <recommendedName>
        <fullName evidence="3">SWIM-type domain-containing protein</fullName>
    </recommendedName>
</protein>
<keyword evidence="1" id="KW-0863">Zinc-finger</keyword>
<accession>A0A9P6M7V5</accession>
<feature type="domain" description="SWIM-type" evidence="3">
    <location>
        <begin position="261"/>
        <end position="300"/>
    </location>
</feature>
<gene>
    <name evidence="4" type="ORF">BGZ65_010532</name>
</gene>
<feature type="non-terminal residue" evidence="4">
    <location>
        <position position="460"/>
    </location>
</feature>